<comment type="caution">
    <text evidence="1">The sequence shown here is derived from an EMBL/GenBank/DDBJ whole genome shotgun (WGS) entry which is preliminary data.</text>
</comment>
<name>A0AA39F9W1_9HYME</name>
<reference evidence="1" key="1">
    <citation type="journal article" date="2023" name="bioRxiv">
        <title>Scaffold-level genome assemblies of two parasitoid biocontrol wasps reveal the parthenogenesis mechanism and an associated novel virus.</title>
        <authorList>
            <person name="Inwood S."/>
            <person name="Skelly J."/>
            <person name="Guhlin J."/>
            <person name="Harrop T."/>
            <person name="Goldson S."/>
            <person name="Dearden P."/>
        </authorList>
    </citation>
    <scope>NUCLEOTIDE SEQUENCE</scope>
    <source>
        <strain evidence="1">Irish</strain>
        <tissue evidence="1">Whole body</tissue>
    </source>
</reference>
<organism evidence="1 2">
    <name type="scientific">Microctonus aethiopoides</name>
    <dbReference type="NCBI Taxonomy" id="144406"/>
    <lineage>
        <taxon>Eukaryota</taxon>
        <taxon>Metazoa</taxon>
        <taxon>Ecdysozoa</taxon>
        <taxon>Arthropoda</taxon>
        <taxon>Hexapoda</taxon>
        <taxon>Insecta</taxon>
        <taxon>Pterygota</taxon>
        <taxon>Neoptera</taxon>
        <taxon>Endopterygota</taxon>
        <taxon>Hymenoptera</taxon>
        <taxon>Apocrita</taxon>
        <taxon>Ichneumonoidea</taxon>
        <taxon>Braconidae</taxon>
        <taxon>Euphorinae</taxon>
        <taxon>Microctonus</taxon>
    </lineage>
</organism>
<dbReference type="EMBL" id="JAQQBS010001422">
    <property type="protein sequence ID" value="KAK0165591.1"/>
    <property type="molecule type" value="Genomic_DNA"/>
</dbReference>
<accession>A0AA39F9W1</accession>
<evidence type="ECO:0000313" key="2">
    <source>
        <dbReference type="Proteomes" id="UP001168990"/>
    </source>
</evidence>
<sequence length="157" mass="18113">MADIGARSGIPWSAPKAIGVIIMYSVRSDHSFNQEEGIDRFDAWVKFLKMGKKISPSMQDISFEMTIFLLKHKTSKEPSDFNNDNNFQGFVNSNNQIDRTNEENLRLNEVINKFELSIKRDIEITSKQFNDVAIQVQTDHFISKFSDFISNDSELRI</sequence>
<protein>
    <submittedName>
        <fullName evidence="1">Uncharacterized protein</fullName>
    </submittedName>
</protein>
<gene>
    <name evidence="1" type="ORF">PV328_004095</name>
</gene>
<reference evidence="1" key="2">
    <citation type="submission" date="2023-03" db="EMBL/GenBank/DDBJ databases">
        <authorList>
            <person name="Inwood S.N."/>
            <person name="Skelly J.G."/>
            <person name="Guhlin J."/>
            <person name="Harrop T.W.R."/>
            <person name="Goldson S.G."/>
            <person name="Dearden P.K."/>
        </authorList>
    </citation>
    <scope>NUCLEOTIDE SEQUENCE</scope>
    <source>
        <strain evidence="1">Irish</strain>
        <tissue evidence="1">Whole body</tissue>
    </source>
</reference>
<proteinExistence type="predicted"/>
<evidence type="ECO:0000313" key="1">
    <source>
        <dbReference type="EMBL" id="KAK0165591.1"/>
    </source>
</evidence>
<dbReference type="Proteomes" id="UP001168990">
    <property type="component" value="Unassembled WGS sequence"/>
</dbReference>
<dbReference type="AlphaFoldDB" id="A0AA39F9W1"/>
<keyword evidence="2" id="KW-1185">Reference proteome</keyword>